<comment type="cofactor">
    <cofactor evidence="2 9">
        <name>Mg(2+)</name>
        <dbReference type="ChEBI" id="CHEBI:18420"/>
    </cofactor>
</comment>
<dbReference type="PANTHER" id="PTHR20941">
    <property type="entry name" value="FOLATE SYNTHESIS PROTEINS"/>
    <property type="match status" value="1"/>
</dbReference>
<evidence type="ECO:0000256" key="1">
    <source>
        <dbReference type="ARBA" id="ARBA00000012"/>
    </source>
</evidence>
<dbReference type="InterPro" id="IPR000489">
    <property type="entry name" value="Pterin-binding_dom"/>
</dbReference>
<comment type="pathway">
    <text evidence="3 9">Cofactor biosynthesis; tetrahydrofolate biosynthesis; 7,8-dihydrofolate from 2-amino-4-hydroxy-6-hydroxymethyl-7,8-dihydropteridine diphosphate and 4-aminobenzoate: step 1/2.</text>
</comment>
<keyword evidence="6 9" id="KW-0479">Metal-binding</keyword>
<dbReference type="PROSITE" id="PS00793">
    <property type="entry name" value="DHPS_2"/>
    <property type="match status" value="1"/>
</dbReference>
<dbReference type="PANTHER" id="PTHR20941:SF1">
    <property type="entry name" value="FOLIC ACID SYNTHESIS PROTEIN FOL1"/>
    <property type="match status" value="1"/>
</dbReference>
<accession>A0ABZ3JCY0</accession>
<evidence type="ECO:0000256" key="7">
    <source>
        <dbReference type="ARBA" id="ARBA00022842"/>
    </source>
</evidence>
<dbReference type="PROSITE" id="PS50972">
    <property type="entry name" value="PTERIN_BINDING"/>
    <property type="match status" value="1"/>
</dbReference>
<dbReference type="GO" id="GO:0004156">
    <property type="term" value="F:dihydropteroate synthase activity"/>
    <property type="evidence" value="ECO:0007669"/>
    <property type="project" value="UniProtKB-EC"/>
</dbReference>
<evidence type="ECO:0000256" key="6">
    <source>
        <dbReference type="ARBA" id="ARBA00022723"/>
    </source>
</evidence>
<dbReference type="EC" id="2.5.1.15" evidence="4 9"/>
<dbReference type="RefSeq" id="WP_373635588.1">
    <property type="nucleotide sequence ID" value="NZ_CP151767.2"/>
</dbReference>
<keyword evidence="5 9" id="KW-0808">Transferase</keyword>
<organism evidence="11 12">
    <name type="scientific">Yoonia rhodophyticola</name>
    <dbReference type="NCBI Taxonomy" id="3137370"/>
    <lineage>
        <taxon>Bacteria</taxon>
        <taxon>Pseudomonadati</taxon>
        <taxon>Pseudomonadota</taxon>
        <taxon>Alphaproteobacteria</taxon>
        <taxon>Rhodobacterales</taxon>
        <taxon>Paracoccaceae</taxon>
        <taxon>Yoonia</taxon>
    </lineage>
</organism>
<evidence type="ECO:0000256" key="3">
    <source>
        <dbReference type="ARBA" id="ARBA00004763"/>
    </source>
</evidence>
<comment type="function">
    <text evidence="9">Catalyzes the condensation of para-aminobenzoate (pABA) with 6-hydroxymethyl-7,8-dihydropterin diphosphate (DHPt-PP) to form 7,8-dihydropteroate (H2Pte), the immediate precursor of folate derivatives.</text>
</comment>
<evidence type="ECO:0000259" key="10">
    <source>
        <dbReference type="PROSITE" id="PS50972"/>
    </source>
</evidence>
<reference evidence="11" key="1">
    <citation type="submission" date="2024-08" db="EMBL/GenBank/DDBJ databases">
        <title>Phylogenomic analyses of a clade within the roseobacter group suggest taxonomic reassignments of species of the genera Aestuariivita, Citreicella, Loktanella, Nautella, Pelagibaca, Ruegeria, Thalassobius, Thiobacimonas and Tropicibacter, and the proposal o.</title>
        <authorList>
            <person name="Jeon C.O."/>
        </authorList>
    </citation>
    <scope>NUCLEOTIDE SEQUENCE</scope>
    <source>
        <strain evidence="11">SS1-5</strain>
    </source>
</reference>
<comment type="catalytic activity">
    <reaction evidence="1">
        <text>(7,8-dihydropterin-6-yl)methyl diphosphate + 4-aminobenzoate = 7,8-dihydropteroate + diphosphate</text>
        <dbReference type="Rhea" id="RHEA:19949"/>
        <dbReference type="ChEBI" id="CHEBI:17836"/>
        <dbReference type="ChEBI" id="CHEBI:17839"/>
        <dbReference type="ChEBI" id="CHEBI:33019"/>
        <dbReference type="ChEBI" id="CHEBI:72950"/>
        <dbReference type="EC" id="2.5.1.15"/>
    </reaction>
</comment>
<evidence type="ECO:0000313" key="12">
    <source>
        <dbReference type="Proteomes" id="UP001470809"/>
    </source>
</evidence>
<gene>
    <name evidence="11" type="primary">folP</name>
    <name evidence="11" type="ORF">AABB31_11635</name>
</gene>
<evidence type="ECO:0000256" key="4">
    <source>
        <dbReference type="ARBA" id="ARBA00012458"/>
    </source>
</evidence>
<comment type="similarity">
    <text evidence="9">Belongs to the DHPS family.</text>
</comment>
<dbReference type="CDD" id="cd00739">
    <property type="entry name" value="DHPS"/>
    <property type="match status" value="1"/>
</dbReference>
<keyword evidence="7 9" id="KW-0460">Magnesium</keyword>
<keyword evidence="8 9" id="KW-0289">Folate biosynthesis</keyword>
<dbReference type="Proteomes" id="UP001470809">
    <property type="component" value="Chromosome"/>
</dbReference>
<keyword evidence="12" id="KW-1185">Reference proteome</keyword>
<dbReference type="InterPro" id="IPR011005">
    <property type="entry name" value="Dihydropteroate_synth-like_sf"/>
</dbReference>
<name>A0ABZ3JCY0_9RHOB</name>
<sequence length="337" mass="35098">MKTYFRPIVQSGPDRPADALTLAGGWGWFRDVAVHQRGAAQRMIAASNIPSDALERLTTPRGPIAGLQMDAPQLMGILNVTPDSFSDGGRYLDPALAVGHAGDMIRDGATLIDIGGESTRPGADEVPAAEEIARTAPVIAGITGAADIPISIDTRKSTVAAQAVSAGAAMINDVAALSFDPDLADVVAQSGLPVCLMHAQGAPATMQTDPTYDNVLLDVYDFLEDRIAFAISKGIERDLIVVDPGIGFGKTVAHNLALLRGLSLFHGLGCPILLGASRKRFIGTIGGGRDPTDRVAGSVAVALHGLRQGVQILRVHDIFATKQAFDLEQAITGAALA</sequence>
<protein>
    <recommendedName>
        <fullName evidence="4 9">Dihydropteroate synthase</fullName>
        <shortName evidence="9">DHPS</shortName>
        <ecNumber evidence="4 9">2.5.1.15</ecNumber>
    </recommendedName>
    <alternativeName>
        <fullName evidence="9">Dihydropteroate pyrophosphorylase</fullName>
    </alternativeName>
</protein>
<evidence type="ECO:0000256" key="9">
    <source>
        <dbReference type="RuleBase" id="RU361205"/>
    </source>
</evidence>
<evidence type="ECO:0000256" key="8">
    <source>
        <dbReference type="ARBA" id="ARBA00022909"/>
    </source>
</evidence>
<dbReference type="EMBL" id="CP151767">
    <property type="protein sequence ID" value="XFU26708.1"/>
    <property type="molecule type" value="Genomic_DNA"/>
</dbReference>
<dbReference type="InterPro" id="IPR045031">
    <property type="entry name" value="DHP_synth-like"/>
</dbReference>
<dbReference type="Pfam" id="PF00809">
    <property type="entry name" value="Pterin_bind"/>
    <property type="match status" value="1"/>
</dbReference>
<evidence type="ECO:0000313" key="11">
    <source>
        <dbReference type="EMBL" id="XFU26708.1"/>
    </source>
</evidence>
<dbReference type="Gene3D" id="3.20.20.20">
    <property type="entry name" value="Dihydropteroate synthase-like"/>
    <property type="match status" value="1"/>
</dbReference>
<evidence type="ECO:0000256" key="2">
    <source>
        <dbReference type="ARBA" id="ARBA00001946"/>
    </source>
</evidence>
<dbReference type="NCBIfam" id="TIGR01496">
    <property type="entry name" value="DHPS"/>
    <property type="match status" value="1"/>
</dbReference>
<dbReference type="InterPro" id="IPR006390">
    <property type="entry name" value="DHP_synth_dom"/>
</dbReference>
<proteinExistence type="inferred from homology"/>
<dbReference type="PROSITE" id="PS00792">
    <property type="entry name" value="DHPS_1"/>
    <property type="match status" value="1"/>
</dbReference>
<feature type="domain" description="Pterin-binding" evidence="10">
    <location>
        <begin position="72"/>
        <end position="326"/>
    </location>
</feature>
<dbReference type="SUPFAM" id="SSF51717">
    <property type="entry name" value="Dihydropteroate synthetase-like"/>
    <property type="match status" value="1"/>
</dbReference>
<evidence type="ECO:0000256" key="5">
    <source>
        <dbReference type="ARBA" id="ARBA00022679"/>
    </source>
</evidence>